<sequence>MSRTRARVLAVPLLAALVAVVAACGGVQVTGVGSAQDGSSQGTAATATAADGTRQETTSRRHDVAIDRVEIDSDSGDLQVKAGADGSATVDQTLRWTGDAKPTVTESVDGTVLRITARCPGRGTDRCEAAFVVTVPTAAAAKAELGAGELRVTGLAGDQDLTANAGGVTADGLTAGQVGARSRAGAVELTFAAPPRSVDAESTAGAVTVRVPGGPYAVSADTTAGSTDVDVPTDASAPSRITASSTAGDVTVTGA</sequence>
<feature type="signal peptide" evidence="2">
    <location>
        <begin position="1"/>
        <end position="23"/>
    </location>
</feature>
<feature type="chain" id="PRO_5045890209" evidence="2">
    <location>
        <begin position="24"/>
        <end position="255"/>
    </location>
</feature>
<dbReference type="Pfam" id="PF13349">
    <property type="entry name" value="DUF4097"/>
    <property type="match status" value="1"/>
</dbReference>
<accession>A0ABW3VHG8</accession>
<organism evidence="4 5">
    <name type="scientific">Pseudonocardia benzenivorans</name>
    <dbReference type="NCBI Taxonomy" id="228005"/>
    <lineage>
        <taxon>Bacteria</taxon>
        <taxon>Bacillati</taxon>
        <taxon>Actinomycetota</taxon>
        <taxon>Actinomycetes</taxon>
        <taxon>Pseudonocardiales</taxon>
        <taxon>Pseudonocardiaceae</taxon>
        <taxon>Pseudonocardia</taxon>
    </lineage>
</organism>
<dbReference type="RefSeq" id="WP_346093128.1">
    <property type="nucleotide sequence ID" value="NZ_BAABKS010000072.1"/>
</dbReference>
<evidence type="ECO:0000256" key="2">
    <source>
        <dbReference type="SAM" id="SignalP"/>
    </source>
</evidence>
<dbReference type="EMBL" id="JBHTMB010000113">
    <property type="protein sequence ID" value="MFD1234160.1"/>
    <property type="molecule type" value="Genomic_DNA"/>
</dbReference>
<evidence type="ECO:0000313" key="4">
    <source>
        <dbReference type="EMBL" id="MFD1234160.1"/>
    </source>
</evidence>
<evidence type="ECO:0000313" key="5">
    <source>
        <dbReference type="Proteomes" id="UP001597182"/>
    </source>
</evidence>
<feature type="region of interest" description="Disordered" evidence="1">
    <location>
        <begin position="221"/>
        <end position="255"/>
    </location>
</feature>
<gene>
    <name evidence="4" type="ORF">ACFQ34_12800</name>
</gene>
<feature type="compositionally biased region" description="Polar residues" evidence="1">
    <location>
        <begin position="239"/>
        <end position="255"/>
    </location>
</feature>
<feature type="region of interest" description="Disordered" evidence="1">
    <location>
        <begin position="32"/>
        <end position="61"/>
    </location>
</feature>
<proteinExistence type="predicted"/>
<dbReference type="InterPro" id="IPR025164">
    <property type="entry name" value="Toastrack_DUF4097"/>
</dbReference>
<dbReference type="PROSITE" id="PS51257">
    <property type="entry name" value="PROKAR_LIPOPROTEIN"/>
    <property type="match status" value="1"/>
</dbReference>
<keyword evidence="5" id="KW-1185">Reference proteome</keyword>
<comment type="caution">
    <text evidence="4">The sequence shown here is derived from an EMBL/GenBank/DDBJ whole genome shotgun (WGS) entry which is preliminary data.</text>
</comment>
<feature type="domain" description="DUF4097" evidence="3">
    <location>
        <begin position="64"/>
        <end position="252"/>
    </location>
</feature>
<evidence type="ECO:0000256" key="1">
    <source>
        <dbReference type="SAM" id="MobiDB-lite"/>
    </source>
</evidence>
<evidence type="ECO:0000259" key="3">
    <source>
        <dbReference type="Pfam" id="PF13349"/>
    </source>
</evidence>
<name>A0ABW3VHG8_9PSEU</name>
<dbReference type="Proteomes" id="UP001597182">
    <property type="component" value="Unassembled WGS sequence"/>
</dbReference>
<keyword evidence="2" id="KW-0732">Signal</keyword>
<protein>
    <submittedName>
        <fullName evidence="4">DUF4097 family beta strand repeat-containing protein</fullName>
    </submittedName>
</protein>
<reference evidence="5" key="1">
    <citation type="journal article" date="2019" name="Int. J. Syst. Evol. Microbiol.">
        <title>The Global Catalogue of Microorganisms (GCM) 10K type strain sequencing project: providing services to taxonomists for standard genome sequencing and annotation.</title>
        <authorList>
            <consortium name="The Broad Institute Genomics Platform"/>
            <consortium name="The Broad Institute Genome Sequencing Center for Infectious Disease"/>
            <person name="Wu L."/>
            <person name="Ma J."/>
        </authorList>
    </citation>
    <scope>NUCLEOTIDE SEQUENCE [LARGE SCALE GENOMIC DNA]</scope>
    <source>
        <strain evidence="5">CCUG 49018</strain>
    </source>
</reference>